<sequence length="67" mass="7415">MSIEPGLHYDQKSDKIDGFVNCGDGMRKALADHAMVFMARGMSAPDIVRNIKEIILSLKEIGLCYSI</sequence>
<dbReference type="EMBL" id="JASPKY010000171">
    <property type="protein sequence ID" value="KAK9728322.1"/>
    <property type="molecule type" value="Genomic_DNA"/>
</dbReference>
<proteinExistence type="predicted"/>
<comment type="caution">
    <text evidence="2">The sequence shown here is derived from an EMBL/GenBank/DDBJ whole genome shotgun (WGS) entry which is preliminary data.</text>
</comment>
<reference evidence="2 3" key="1">
    <citation type="journal article" date="2024" name="BMC Genomics">
        <title>De novo assembly and annotation of Popillia japonica's genome with initial clues to its potential as an invasive pest.</title>
        <authorList>
            <person name="Cucini C."/>
            <person name="Boschi S."/>
            <person name="Funari R."/>
            <person name="Cardaioli E."/>
            <person name="Iannotti N."/>
            <person name="Marturano G."/>
            <person name="Paoli F."/>
            <person name="Bruttini M."/>
            <person name="Carapelli A."/>
            <person name="Frati F."/>
            <person name="Nardi F."/>
        </authorList>
    </citation>
    <scope>NUCLEOTIDE SEQUENCE [LARGE SCALE GENOMIC DNA]</scope>
    <source>
        <strain evidence="2">DMR45628</strain>
    </source>
</reference>
<gene>
    <name evidence="2" type="ORF">QE152_g18102</name>
</gene>
<dbReference type="Pfam" id="PF21787">
    <property type="entry name" value="TNP-like_RNaseH_N"/>
    <property type="match status" value="1"/>
</dbReference>
<evidence type="ECO:0000313" key="2">
    <source>
        <dbReference type="EMBL" id="KAK9728322.1"/>
    </source>
</evidence>
<evidence type="ECO:0000259" key="1">
    <source>
        <dbReference type="Pfam" id="PF21787"/>
    </source>
</evidence>
<protein>
    <recommendedName>
        <fullName evidence="1">Transposable element P transposase-like RNase H domain-containing protein</fullName>
    </recommendedName>
</protein>
<feature type="domain" description="Transposable element P transposase-like RNase H" evidence="1">
    <location>
        <begin position="1"/>
        <end position="43"/>
    </location>
</feature>
<name>A0AAW1L4N7_POPJA</name>
<keyword evidence="3" id="KW-1185">Reference proteome</keyword>
<dbReference type="Proteomes" id="UP001458880">
    <property type="component" value="Unassembled WGS sequence"/>
</dbReference>
<evidence type="ECO:0000313" key="3">
    <source>
        <dbReference type="Proteomes" id="UP001458880"/>
    </source>
</evidence>
<organism evidence="2 3">
    <name type="scientific">Popillia japonica</name>
    <name type="common">Japanese beetle</name>
    <dbReference type="NCBI Taxonomy" id="7064"/>
    <lineage>
        <taxon>Eukaryota</taxon>
        <taxon>Metazoa</taxon>
        <taxon>Ecdysozoa</taxon>
        <taxon>Arthropoda</taxon>
        <taxon>Hexapoda</taxon>
        <taxon>Insecta</taxon>
        <taxon>Pterygota</taxon>
        <taxon>Neoptera</taxon>
        <taxon>Endopterygota</taxon>
        <taxon>Coleoptera</taxon>
        <taxon>Polyphaga</taxon>
        <taxon>Scarabaeiformia</taxon>
        <taxon>Scarabaeidae</taxon>
        <taxon>Rutelinae</taxon>
        <taxon>Popillia</taxon>
    </lineage>
</organism>
<accession>A0AAW1L4N7</accession>
<dbReference type="InterPro" id="IPR048365">
    <property type="entry name" value="TNP-like_RNaseH_N"/>
</dbReference>
<dbReference type="AlphaFoldDB" id="A0AAW1L4N7"/>